<gene>
    <name evidence="1" type="ORF">SAMN03080606_01174</name>
</gene>
<dbReference type="AlphaFoldDB" id="A0A1G5EIX9"/>
<evidence type="ECO:0000313" key="1">
    <source>
        <dbReference type="EMBL" id="SCY26917.1"/>
    </source>
</evidence>
<dbReference type="InterPro" id="IPR015017">
    <property type="entry name" value="DUF1904"/>
</dbReference>
<dbReference type="Proteomes" id="UP000198636">
    <property type="component" value="Unassembled WGS sequence"/>
</dbReference>
<dbReference type="SUPFAM" id="SSF55331">
    <property type="entry name" value="Tautomerase/MIF"/>
    <property type="match status" value="1"/>
</dbReference>
<protein>
    <recommendedName>
        <fullName evidence="3">DUF1904 domain-containing protein</fullName>
    </recommendedName>
</protein>
<keyword evidence="2" id="KW-1185">Reference proteome</keyword>
<proteinExistence type="predicted"/>
<dbReference type="InterPro" id="IPR014347">
    <property type="entry name" value="Tautomerase/MIF_sf"/>
</dbReference>
<dbReference type="OrthoDB" id="5587545at2"/>
<evidence type="ECO:0008006" key="3">
    <source>
        <dbReference type="Google" id="ProtNLM"/>
    </source>
</evidence>
<dbReference type="Pfam" id="PF08921">
    <property type="entry name" value="DUF1904"/>
    <property type="match status" value="1"/>
</dbReference>
<evidence type="ECO:0000313" key="2">
    <source>
        <dbReference type="Proteomes" id="UP000198636"/>
    </source>
</evidence>
<dbReference type="STRING" id="1120976.SAMN03080606_01174"/>
<reference evidence="1 2" key="1">
    <citation type="submission" date="2016-10" db="EMBL/GenBank/DDBJ databases">
        <authorList>
            <person name="de Groot N.N."/>
        </authorList>
    </citation>
    <scope>NUCLEOTIDE SEQUENCE [LARGE SCALE GENOMIC DNA]</scope>
    <source>
        <strain evidence="1 2">DSM 18978</strain>
    </source>
</reference>
<sequence length="109" mass="12456">MPQIKVRGIALEQLCGGSKELIDELVKVVGCPRDYFELEYIESVAIRDGLIENAYPFIEVAWFDRGLEVQDKVADIITRFAHKIGVQNLDIAFVCFEGRKYYENGKHFG</sequence>
<organism evidence="1 2">
    <name type="scientific">Alkaliphilus peptidifermentans DSM 18978</name>
    <dbReference type="NCBI Taxonomy" id="1120976"/>
    <lineage>
        <taxon>Bacteria</taxon>
        <taxon>Bacillati</taxon>
        <taxon>Bacillota</taxon>
        <taxon>Clostridia</taxon>
        <taxon>Peptostreptococcales</taxon>
        <taxon>Natronincolaceae</taxon>
        <taxon>Alkaliphilus</taxon>
    </lineage>
</organism>
<dbReference type="Gene3D" id="3.30.429.10">
    <property type="entry name" value="Macrophage Migration Inhibitory Factor"/>
    <property type="match status" value="1"/>
</dbReference>
<dbReference type="RefSeq" id="WP_091541051.1">
    <property type="nucleotide sequence ID" value="NZ_FMUS01000005.1"/>
</dbReference>
<name>A0A1G5EIX9_9FIRM</name>
<dbReference type="EMBL" id="FMUS01000005">
    <property type="protein sequence ID" value="SCY26917.1"/>
    <property type="molecule type" value="Genomic_DNA"/>
</dbReference>
<accession>A0A1G5EIX9</accession>